<feature type="transmembrane region" description="Helical" evidence="1">
    <location>
        <begin position="284"/>
        <end position="303"/>
    </location>
</feature>
<feature type="signal peptide" evidence="2">
    <location>
        <begin position="1"/>
        <end position="29"/>
    </location>
</feature>
<sequence>MTRATLRAPSLLSLLLFWCLAVIPPGAQAEEAAASEEWYQVDALNRGLGTTPDKIDRTTPRSALESFIIQANNGDWLAAAHMLDLSDIDEMEQRTRGPELARDFKTLLDRKIIIDWYALYDRPDGMNERGGAETPMAGKPRRSILLWYVDLGDRPVPIRINRIKPKNSEPVWVVSRQTVDNLPALGDAFAPSALEKALPTVLRQEAIWGLQWWEAIGLPLAIAITALMGWVTKKILSRGMHRDRRAAPGSFLVAIRGPVTLLVMTATMGLISNKLFIFSGRIDTILSPLTVFGIVAAVLWLIVNIADVIIERLVSFDGGELSAIGEGQELRRAMATRVSALRRGGIVLIAMVGVGIVLNEASVMQSLGISLLASAGTIGLLLAFAARNILSNILASLQISMNQSARIGDKILFRDYICSVERINFTYVQLRIWTGKRLVVPVVDFVAEPFENWTMQEHFTLFEVILRLDHRTDVTPLREYYHRLLDEYGLRDDPDSRGVYVSNHDIWGQEVLFLVPSDDPNTGLVTANEVREALLAKAREIDCDARPVFPRHAPMDADAVPAQS</sequence>
<feature type="transmembrane region" description="Helical" evidence="1">
    <location>
        <begin position="251"/>
        <end position="272"/>
    </location>
</feature>
<feature type="transmembrane region" description="Helical" evidence="1">
    <location>
        <begin position="212"/>
        <end position="231"/>
    </location>
</feature>
<keyword evidence="1" id="KW-0812">Transmembrane</keyword>
<evidence type="ECO:0000256" key="1">
    <source>
        <dbReference type="SAM" id="Phobius"/>
    </source>
</evidence>
<dbReference type="Proteomes" id="UP001438953">
    <property type="component" value="Unassembled WGS sequence"/>
</dbReference>
<feature type="transmembrane region" description="Helical" evidence="1">
    <location>
        <begin position="364"/>
        <end position="386"/>
    </location>
</feature>
<reference evidence="4 5" key="1">
    <citation type="submission" date="2024-06" db="EMBL/GenBank/DDBJ databases">
        <title>Thioclava kandeliae sp. nov. from a rhizosphere soil sample of Kandelia candel in a mangrove.</title>
        <authorList>
            <person name="Mu T."/>
        </authorList>
    </citation>
    <scope>NUCLEOTIDE SEQUENCE [LARGE SCALE GENOMIC DNA]</scope>
    <source>
        <strain evidence="4 5">CPCC 100088</strain>
    </source>
</reference>
<keyword evidence="1" id="KW-0472">Membrane</keyword>
<name>A0ABV1SEB0_9RHOB</name>
<feature type="chain" id="PRO_5046199715" evidence="2">
    <location>
        <begin position="30"/>
        <end position="564"/>
    </location>
</feature>
<evidence type="ECO:0000313" key="4">
    <source>
        <dbReference type="EMBL" id="MER5171249.1"/>
    </source>
</evidence>
<dbReference type="Pfam" id="PF00924">
    <property type="entry name" value="MS_channel_2nd"/>
    <property type="match status" value="1"/>
</dbReference>
<evidence type="ECO:0000259" key="3">
    <source>
        <dbReference type="Pfam" id="PF00924"/>
    </source>
</evidence>
<dbReference type="RefSeq" id="WP_350935483.1">
    <property type="nucleotide sequence ID" value="NZ_JAYWLC010000003.1"/>
</dbReference>
<keyword evidence="5" id="KW-1185">Reference proteome</keyword>
<protein>
    <submittedName>
        <fullName evidence="4">Mechanosensitive ion channel domain-containing protein</fullName>
    </submittedName>
</protein>
<comment type="caution">
    <text evidence="4">The sequence shown here is derived from an EMBL/GenBank/DDBJ whole genome shotgun (WGS) entry which is preliminary data.</text>
</comment>
<dbReference type="PANTHER" id="PTHR30566">
    <property type="entry name" value="YNAI-RELATED MECHANOSENSITIVE ION CHANNEL"/>
    <property type="match status" value="1"/>
</dbReference>
<dbReference type="Gene3D" id="1.10.287.1260">
    <property type="match status" value="1"/>
</dbReference>
<dbReference type="InterPro" id="IPR006685">
    <property type="entry name" value="MscS_channel_2nd"/>
</dbReference>
<keyword evidence="2" id="KW-0732">Signal</keyword>
<keyword evidence="1" id="KW-1133">Transmembrane helix</keyword>
<dbReference type="InterPro" id="IPR010920">
    <property type="entry name" value="LSM_dom_sf"/>
</dbReference>
<dbReference type="EMBL" id="JAYWLC010000003">
    <property type="protein sequence ID" value="MER5171249.1"/>
    <property type="molecule type" value="Genomic_DNA"/>
</dbReference>
<feature type="transmembrane region" description="Helical" evidence="1">
    <location>
        <begin position="340"/>
        <end position="358"/>
    </location>
</feature>
<gene>
    <name evidence="4" type="ORF">VSX56_05610</name>
</gene>
<dbReference type="PANTHER" id="PTHR30566:SF25">
    <property type="entry name" value="INNER MEMBRANE PROTEIN"/>
    <property type="match status" value="1"/>
</dbReference>
<evidence type="ECO:0000313" key="5">
    <source>
        <dbReference type="Proteomes" id="UP001438953"/>
    </source>
</evidence>
<evidence type="ECO:0000256" key="2">
    <source>
        <dbReference type="SAM" id="SignalP"/>
    </source>
</evidence>
<accession>A0ABV1SEB0</accession>
<dbReference type="SUPFAM" id="SSF50182">
    <property type="entry name" value="Sm-like ribonucleoproteins"/>
    <property type="match status" value="1"/>
</dbReference>
<proteinExistence type="predicted"/>
<feature type="domain" description="Mechanosensitive ion channel MscS" evidence="3">
    <location>
        <begin position="388"/>
        <end position="454"/>
    </location>
</feature>
<organism evidence="4 5">
    <name type="scientific">Thioclava kandeliae</name>
    <dbReference type="NCBI Taxonomy" id="3070818"/>
    <lineage>
        <taxon>Bacteria</taxon>
        <taxon>Pseudomonadati</taxon>
        <taxon>Pseudomonadota</taxon>
        <taxon>Alphaproteobacteria</taxon>
        <taxon>Rhodobacterales</taxon>
        <taxon>Paracoccaceae</taxon>
        <taxon>Thioclava</taxon>
    </lineage>
</organism>